<dbReference type="AlphaFoldDB" id="A0A251T531"/>
<proteinExistence type="inferred from homology"/>
<feature type="domain" description="Remorin C-terminal" evidence="3">
    <location>
        <begin position="249"/>
        <end position="327"/>
    </location>
</feature>
<organism evidence="5 6">
    <name type="scientific">Helianthus annuus</name>
    <name type="common">Common sunflower</name>
    <dbReference type="NCBI Taxonomy" id="4232"/>
    <lineage>
        <taxon>Eukaryota</taxon>
        <taxon>Viridiplantae</taxon>
        <taxon>Streptophyta</taxon>
        <taxon>Embryophyta</taxon>
        <taxon>Tracheophyta</taxon>
        <taxon>Spermatophyta</taxon>
        <taxon>Magnoliopsida</taxon>
        <taxon>eudicotyledons</taxon>
        <taxon>Gunneridae</taxon>
        <taxon>Pentapetalae</taxon>
        <taxon>asterids</taxon>
        <taxon>campanulids</taxon>
        <taxon>Asterales</taxon>
        <taxon>Asteraceae</taxon>
        <taxon>Asteroideae</taxon>
        <taxon>Heliantheae alliance</taxon>
        <taxon>Heliantheae</taxon>
        <taxon>Helianthus</taxon>
    </lineage>
</organism>
<dbReference type="OMA" id="AVSVHHY"/>
<accession>A0A251T531</accession>
<evidence type="ECO:0000256" key="2">
    <source>
        <dbReference type="SAM" id="MobiDB-lite"/>
    </source>
</evidence>
<dbReference type="InParanoid" id="A0A251T531"/>
<evidence type="ECO:0000259" key="3">
    <source>
        <dbReference type="Pfam" id="PF03763"/>
    </source>
</evidence>
<name>A0A251T531_HELAN</name>
<gene>
    <name evidence="5" type="ORF">HannXRQ_Chr12g0378851</name>
    <name evidence="4" type="ORF">HanXRQr2_Chr12g0558011</name>
</gene>
<feature type="region of interest" description="Disordered" evidence="2">
    <location>
        <begin position="174"/>
        <end position="201"/>
    </location>
</feature>
<reference evidence="4" key="3">
    <citation type="submission" date="2020-06" db="EMBL/GenBank/DDBJ databases">
        <title>Helianthus annuus Genome sequencing and assembly Release 2.</title>
        <authorList>
            <person name="Gouzy J."/>
            <person name="Langlade N."/>
            <person name="Munos S."/>
        </authorList>
    </citation>
    <scope>NUCLEOTIDE SEQUENCE</scope>
    <source>
        <tissue evidence="4">Leaves</tissue>
    </source>
</reference>
<dbReference type="Pfam" id="PF03763">
    <property type="entry name" value="Remorin_C"/>
    <property type="match status" value="1"/>
</dbReference>
<evidence type="ECO:0000313" key="4">
    <source>
        <dbReference type="EMBL" id="KAF5779323.1"/>
    </source>
</evidence>
<dbReference type="Gramene" id="mRNA:HanXRQr2_Chr12g0558011">
    <property type="protein sequence ID" value="mRNA:HanXRQr2_Chr12g0558011"/>
    <property type="gene ID" value="HanXRQr2_Chr12g0558011"/>
</dbReference>
<sequence>MQVCYSPQLRSAGNKSSSSFCNSGAYTSPGTPDYGDNNNNVLEFQKGWCSERVPLSNSSRRHISAAALMPFNSGRTLPSKWDDAERWITSPVSGFGVCKSVEPPHPSQRRVKAKSGPLGGTPGVGYFSNYSPAVPVLAGSALTTGVLVPDGMGQSGNVPGWSELLIDSSYPDFRDERNDEDGVSQRDMATQMSPESSPEAYVPPAVEHGGRHSARLEVRDVQVDKGATMIKQSKRHRMGMKDNRSPEANELALTWNATEGAMKLSKLQKEEARITAWENLQNAKAEASIRKLEMKLEKKKAASMDKILKKHRAAQMKAQEFRRNMSEDVSPRHSRKFRSLRRYVTDSFKGCFSCRDP</sequence>
<evidence type="ECO:0000313" key="5">
    <source>
        <dbReference type="EMBL" id="OTG05909.1"/>
    </source>
</evidence>
<reference evidence="4 6" key="1">
    <citation type="journal article" date="2017" name="Nature">
        <title>The sunflower genome provides insights into oil metabolism, flowering and Asterid evolution.</title>
        <authorList>
            <person name="Badouin H."/>
            <person name="Gouzy J."/>
            <person name="Grassa C.J."/>
            <person name="Murat F."/>
            <person name="Staton S.E."/>
            <person name="Cottret L."/>
            <person name="Lelandais-Briere C."/>
            <person name="Owens G.L."/>
            <person name="Carrere S."/>
            <person name="Mayjonade B."/>
            <person name="Legrand L."/>
            <person name="Gill N."/>
            <person name="Kane N.C."/>
            <person name="Bowers J.E."/>
            <person name="Hubner S."/>
            <person name="Bellec A."/>
            <person name="Berard A."/>
            <person name="Berges H."/>
            <person name="Blanchet N."/>
            <person name="Boniface M.C."/>
            <person name="Brunel D."/>
            <person name="Catrice O."/>
            <person name="Chaidir N."/>
            <person name="Claudel C."/>
            <person name="Donnadieu C."/>
            <person name="Faraut T."/>
            <person name="Fievet G."/>
            <person name="Helmstetter N."/>
            <person name="King M."/>
            <person name="Knapp S.J."/>
            <person name="Lai Z."/>
            <person name="Le Paslier M.C."/>
            <person name="Lippi Y."/>
            <person name="Lorenzon L."/>
            <person name="Mandel J.R."/>
            <person name="Marage G."/>
            <person name="Marchand G."/>
            <person name="Marquand E."/>
            <person name="Bret-Mestries E."/>
            <person name="Morien E."/>
            <person name="Nambeesan S."/>
            <person name="Nguyen T."/>
            <person name="Pegot-Espagnet P."/>
            <person name="Pouilly N."/>
            <person name="Raftis F."/>
            <person name="Sallet E."/>
            <person name="Schiex T."/>
            <person name="Thomas J."/>
            <person name="Vandecasteele C."/>
            <person name="Vares D."/>
            <person name="Vear F."/>
            <person name="Vautrin S."/>
            <person name="Crespi M."/>
            <person name="Mangin B."/>
            <person name="Burke J.M."/>
            <person name="Salse J."/>
            <person name="Munos S."/>
            <person name="Vincourt P."/>
            <person name="Rieseberg L.H."/>
            <person name="Langlade N.B."/>
        </authorList>
    </citation>
    <scope>NUCLEOTIDE SEQUENCE [LARGE SCALE GENOMIC DNA]</scope>
    <source>
        <strain evidence="6">cv. SF193</strain>
        <tissue evidence="4">Leaves</tissue>
    </source>
</reference>
<dbReference type="Proteomes" id="UP000215914">
    <property type="component" value="Chromosome 12"/>
</dbReference>
<evidence type="ECO:0000313" key="6">
    <source>
        <dbReference type="Proteomes" id="UP000215914"/>
    </source>
</evidence>
<comment type="similarity">
    <text evidence="1">Belongs to the remorin family.</text>
</comment>
<protein>
    <submittedName>
        <fullName evidence="4 5">Remorin</fullName>
    </submittedName>
</protein>
<reference evidence="5" key="2">
    <citation type="submission" date="2017-02" db="EMBL/GenBank/DDBJ databases">
        <title>Sunflower complete genome.</title>
        <authorList>
            <person name="Langlade N."/>
            <person name="Munos S."/>
        </authorList>
    </citation>
    <scope>NUCLEOTIDE SEQUENCE [LARGE SCALE GENOMIC DNA]</scope>
    <source>
        <tissue evidence="5">Leaves</tissue>
    </source>
</reference>
<feature type="compositionally biased region" description="Polar residues" evidence="2">
    <location>
        <begin position="187"/>
        <end position="196"/>
    </location>
</feature>
<dbReference type="InterPro" id="IPR005516">
    <property type="entry name" value="Remorin_C"/>
</dbReference>
<keyword evidence="6" id="KW-1185">Reference proteome</keyword>
<evidence type="ECO:0000256" key="1">
    <source>
        <dbReference type="ARBA" id="ARBA00005711"/>
    </source>
</evidence>
<dbReference type="EMBL" id="CM007901">
    <property type="protein sequence ID" value="OTG05909.1"/>
    <property type="molecule type" value="Genomic_DNA"/>
</dbReference>
<dbReference type="OrthoDB" id="648416at2759"/>
<dbReference type="PANTHER" id="PTHR31471">
    <property type="entry name" value="OS02G0116800 PROTEIN"/>
    <property type="match status" value="1"/>
</dbReference>
<dbReference type="STRING" id="4232.A0A251T531"/>
<dbReference type="PANTHER" id="PTHR31471:SF2">
    <property type="entry name" value="REMORIN FAMILY PROTEIN"/>
    <property type="match status" value="1"/>
</dbReference>
<dbReference type="EMBL" id="MNCJ02000327">
    <property type="protein sequence ID" value="KAF5779323.1"/>
    <property type="molecule type" value="Genomic_DNA"/>
</dbReference>